<dbReference type="Pfam" id="PF13556">
    <property type="entry name" value="HTH_30"/>
    <property type="match status" value="1"/>
</dbReference>
<dbReference type="PANTHER" id="PTHR33744:SF7">
    <property type="entry name" value="PUCR FAMILY TRANSCRIPTIONAL REGULATOR"/>
    <property type="match status" value="1"/>
</dbReference>
<dbReference type="OrthoDB" id="4534407at2"/>
<dbReference type="InterPro" id="IPR051448">
    <property type="entry name" value="CdaR-like_regulators"/>
</dbReference>
<gene>
    <name evidence="2" type="ORF">FNZ23_14475</name>
</gene>
<evidence type="ECO:0000313" key="3">
    <source>
        <dbReference type="Proteomes" id="UP000320888"/>
    </source>
</evidence>
<dbReference type="PANTHER" id="PTHR33744">
    <property type="entry name" value="CARBOHYDRATE DIACID REGULATOR"/>
    <property type="match status" value="1"/>
</dbReference>
<dbReference type="Gene3D" id="1.10.10.2840">
    <property type="entry name" value="PucR C-terminal helix-turn-helix domain"/>
    <property type="match status" value="1"/>
</dbReference>
<dbReference type="Proteomes" id="UP000320888">
    <property type="component" value="Unassembled WGS sequence"/>
</dbReference>
<protein>
    <submittedName>
        <fullName evidence="2">PucR family transcriptional regulator</fullName>
    </submittedName>
</protein>
<dbReference type="EMBL" id="VKLS01000152">
    <property type="protein sequence ID" value="TSB40211.1"/>
    <property type="molecule type" value="Genomic_DNA"/>
</dbReference>
<evidence type="ECO:0000313" key="2">
    <source>
        <dbReference type="EMBL" id="TSB40211.1"/>
    </source>
</evidence>
<feature type="domain" description="PucR C-terminal helix-turn-helix" evidence="1">
    <location>
        <begin position="319"/>
        <end position="376"/>
    </location>
</feature>
<evidence type="ECO:0000259" key="1">
    <source>
        <dbReference type="Pfam" id="PF13556"/>
    </source>
</evidence>
<dbReference type="InterPro" id="IPR025736">
    <property type="entry name" value="PucR_C-HTH_dom"/>
</dbReference>
<dbReference type="RefSeq" id="WP_143942905.1">
    <property type="nucleotide sequence ID" value="NZ_VKLS01000152.1"/>
</dbReference>
<organism evidence="2 3">
    <name type="scientific">Streptomyces benahoarensis</name>
    <dbReference type="NCBI Taxonomy" id="2595054"/>
    <lineage>
        <taxon>Bacteria</taxon>
        <taxon>Bacillati</taxon>
        <taxon>Actinomycetota</taxon>
        <taxon>Actinomycetes</taxon>
        <taxon>Kitasatosporales</taxon>
        <taxon>Streptomycetaceae</taxon>
        <taxon>Streptomyces</taxon>
    </lineage>
</organism>
<dbReference type="AlphaFoldDB" id="A0A553ZFG8"/>
<reference evidence="2 3" key="1">
    <citation type="submission" date="2019-07" db="EMBL/GenBank/DDBJ databases">
        <title>Draft genome for Streptomyces benahoarensis MZ03-48.</title>
        <authorList>
            <person name="Gonzalez-Pimentel J.L."/>
        </authorList>
    </citation>
    <scope>NUCLEOTIDE SEQUENCE [LARGE SCALE GENOMIC DNA]</scope>
    <source>
        <strain evidence="2 3">MZ03-48</strain>
    </source>
</reference>
<name>A0A553ZFG8_9ACTN</name>
<dbReference type="InterPro" id="IPR042070">
    <property type="entry name" value="PucR_C-HTH_sf"/>
</dbReference>
<keyword evidence="3" id="KW-1185">Reference proteome</keyword>
<comment type="caution">
    <text evidence="2">The sequence shown here is derived from an EMBL/GenBank/DDBJ whole genome shotgun (WGS) entry which is preliminary data.</text>
</comment>
<sequence>MPTIQYLLDELAHRLQRSATVDTPRGHLVASSRHYGDEDAPRIGVLLNRDLDERVAEYLYSFKIRSTEEKILIPARPELELKARCCYPLRRGHRLLGFLWLIDGDAPDDVVMPYVRQIAEALGEEAEAADDEARRLNELGQRLLRGGDEAEQAAHELREHGFASEGASVCLVAVVRPDQQRSVGLPALSTSAAVQEWRRPGREALEAVQRDVQVLLCGVRAGTDDGVQGMSSRLADELAGSRARIGVSEAGDVEDSRALLRQALLSACASQVFDHLPAAAAWADLYPERLLVETAATLPDGAQPPASMSPLFAPANAALLETVEAYLDHGGDRTATSEALFIHRSTLYYRLSQVQKLIGVDPTDGRSRLGLHLAVKLRRVLHSDVIAFLRNEEMLRR</sequence>
<proteinExistence type="predicted"/>
<accession>A0A553ZFG8</accession>